<feature type="compositionally biased region" description="Basic and acidic residues" evidence="1">
    <location>
        <begin position="122"/>
        <end position="134"/>
    </location>
</feature>
<name>A0A3S5AIM0_9PLAT</name>
<accession>A0A3S5AIM0</accession>
<sequence length="134" mass="15190">MQKRLHFQSQYGLEIKSKVIRTVFVREEVNSFPLSYKILALSSTPQTAVDGTENWVRSMPHFVLDAVLFCLFADGTETERLDCCIDGSFRNVAQTTVVLFILGGSFGPHLIRSSPLSAQEEEAQRRSRQDTTKY</sequence>
<dbReference type="AlphaFoldDB" id="A0A3S5AIM0"/>
<proteinExistence type="predicted"/>
<feature type="region of interest" description="Disordered" evidence="1">
    <location>
        <begin position="115"/>
        <end position="134"/>
    </location>
</feature>
<reference evidence="2" key="1">
    <citation type="submission" date="2018-11" db="EMBL/GenBank/DDBJ databases">
        <authorList>
            <consortium name="Pathogen Informatics"/>
        </authorList>
    </citation>
    <scope>NUCLEOTIDE SEQUENCE</scope>
</reference>
<dbReference type="Proteomes" id="UP000784294">
    <property type="component" value="Unassembled WGS sequence"/>
</dbReference>
<keyword evidence="3" id="KW-1185">Reference proteome</keyword>
<evidence type="ECO:0000313" key="3">
    <source>
        <dbReference type="Proteomes" id="UP000784294"/>
    </source>
</evidence>
<dbReference type="EMBL" id="CAAALY010069159">
    <property type="protein sequence ID" value="VEL24703.1"/>
    <property type="molecule type" value="Genomic_DNA"/>
</dbReference>
<organism evidence="2 3">
    <name type="scientific">Protopolystoma xenopodis</name>
    <dbReference type="NCBI Taxonomy" id="117903"/>
    <lineage>
        <taxon>Eukaryota</taxon>
        <taxon>Metazoa</taxon>
        <taxon>Spiralia</taxon>
        <taxon>Lophotrochozoa</taxon>
        <taxon>Platyhelminthes</taxon>
        <taxon>Monogenea</taxon>
        <taxon>Polyopisthocotylea</taxon>
        <taxon>Polystomatidea</taxon>
        <taxon>Polystomatidae</taxon>
        <taxon>Protopolystoma</taxon>
    </lineage>
</organism>
<evidence type="ECO:0000313" key="2">
    <source>
        <dbReference type="EMBL" id="VEL24703.1"/>
    </source>
</evidence>
<comment type="caution">
    <text evidence="2">The sequence shown here is derived from an EMBL/GenBank/DDBJ whole genome shotgun (WGS) entry which is preliminary data.</text>
</comment>
<gene>
    <name evidence="2" type="ORF">PXEA_LOCUS18143</name>
</gene>
<protein>
    <submittedName>
        <fullName evidence="2">Uncharacterized protein</fullName>
    </submittedName>
</protein>
<evidence type="ECO:0000256" key="1">
    <source>
        <dbReference type="SAM" id="MobiDB-lite"/>
    </source>
</evidence>